<evidence type="ECO:0000313" key="2">
    <source>
        <dbReference type="EMBL" id="ROR99007.1"/>
    </source>
</evidence>
<keyword evidence="1" id="KW-0472">Membrane</keyword>
<proteinExistence type="predicted"/>
<dbReference type="EMBL" id="RKHR01000006">
    <property type="protein sequence ID" value="ROR99007.1"/>
    <property type="molecule type" value="Genomic_DNA"/>
</dbReference>
<dbReference type="Proteomes" id="UP000275394">
    <property type="component" value="Unassembled WGS sequence"/>
</dbReference>
<keyword evidence="3" id="KW-1185">Reference proteome</keyword>
<evidence type="ECO:0000313" key="3">
    <source>
        <dbReference type="Proteomes" id="UP000275394"/>
    </source>
</evidence>
<feature type="transmembrane region" description="Helical" evidence="1">
    <location>
        <begin position="111"/>
        <end position="136"/>
    </location>
</feature>
<keyword evidence="1" id="KW-1133">Transmembrane helix</keyword>
<feature type="transmembrane region" description="Helical" evidence="1">
    <location>
        <begin position="6"/>
        <end position="32"/>
    </location>
</feature>
<protein>
    <submittedName>
        <fullName evidence="2">Uncharacterized protein</fullName>
    </submittedName>
</protein>
<organism evidence="2 3">
    <name type="scientific">Sinobacterium caligoides</name>
    <dbReference type="NCBI Taxonomy" id="933926"/>
    <lineage>
        <taxon>Bacteria</taxon>
        <taxon>Pseudomonadati</taxon>
        <taxon>Pseudomonadota</taxon>
        <taxon>Gammaproteobacteria</taxon>
        <taxon>Cellvibrionales</taxon>
        <taxon>Spongiibacteraceae</taxon>
        <taxon>Sinobacterium</taxon>
    </lineage>
</organism>
<accession>A0A3N2DGT2</accession>
<comment type="caution">
    <text evidence="2">The sequence shown here is derived from an EMBL/GenBank/DDBJ whole genome shotgun (WGS) entry which is preliminary data.</text>
</comment>
<dbReference type="AlphaFoldDB" id="A0A3N2DGT2"/>
<dbReference type="RefSeq" id="WP_123713572.1">
    <property type="nucleotide sequence ID" value="NZ_RKHR01000006.1"/>
</dbReference>
<sequence>MASNIYLLPLAASICLTIALIQAWFMTMVRYLKLEAVKKLFPGYRNLVRSHIDYLMMASLIFSLYLVIVNLGMILPSFILWLIFIGALYNPFGFLLQAIKPDIADGNDLMSKAAVVLGFLPLTIGLGWSAIAVMVLTGQKLLG</sequence>
<name>A0A3N2DGT2_9GAMM</name>
<gene>
    <name evidence="2" type="ORF">EDC56_3247</name>
</gene>
<reference evidence="2 3" key="1">
    <citation type="submission" date="2018-11" db="EMBL/GenBank/DDBJ databases">
        <title>Genomic Encyclopedia of Type Strains, Phase IV (KMG-IV): sequencing the most valuable type-strain genomes for metagenomic binning, comparative biology and taxonomic classification.</title>
        <authorList>
            <person name="Goeker M."/>
        </authorList>
    </citation>
    <scope>NUCLEOTIDE SEQUENCE [LARGE SCALE GENOMIC DNA]</scope>
    <source>
        <strain evidence="2 3">DSM 100316</strain>
    </source>
</reference>
<evidence type="ECO:0000256" key="1">
    <source>
        <dbReference type="SAM" id="Phobius"/>
    </source>
</evidence>
<keyword evidence="1" id="KW-0812">Transmembrane</keyword>
<feature type="transmembrane region" description="Helical" evidence="1">
    <location>
        <begin position="78"/>
        <end position="99"/>
    </location>
</feature>
<feature type="transmembrane region" description="Helical" evidence="1">
    <location>
        <begin position="52"/>
        <end position="72"/>
    </location>
</feature>
<dbReference type="OrthoDB" id="6199090at2"/>